<evidence type="ECO:0000313" key="9">
    <source>
        <dbReference type="EMBL" id="KAF6824565.1"/>
    </source>
</evidence>
<sequence length="728" mass="81581">MSEFMGFVLPLNLFYNSKPNLDLLIDIDWAEVSKNADDAKFILKELCDILEPLCSQLTSEPHRRSGRYVNLRALLEHLEDSSDTFSDIISTSGYPSALFCYPKYSTRAKTIEVVKRFNGFLTQLSQFTPDIDAEEPIRVSLAKTTPSVEGPKLSNFQIKSDGSGTSPRSTNSCQWQEAQVTFNIKNDLKTRLYYCTEDCCTEENRRDRLKPDKSLQALLDADFLKPAPTVNLLLSTHLAATAAEKISLAVQILLGVLRYGSNMATWDSNKVFILATNGVHTLKEPPYISIVEGDAGASYLDLPNFQDSFELMHPPSRTFTKIAKLLIEIGLGECVSKAHMDTDGDSYKLWQRLTKGSSTAGKRPGTEHLSSQKVSNPSQRKIVTLFDASSQIPEASPLVDHAVNFFAYLDEFQFSFESFLERETMGGKTNQPIRIAILDTGVSEGSKDIIFDNARMKEDWCFNFVDGNYDVHDSDGHGTHCATLLRRTAPNAKIYVAKVFSRNEFDLKQAGNIRKAIDHAIQKWKVDVISMSFGLQYPSLDADMERWREIRGGIESVIESRRSPLFFAAAANQGHNEPRAFPSCHPSVFCVHASDGLGKDCGINPHHQNAENNIMTLGTGIMLYDDKKDAFVPKVGTSFATAIAAGMVASILDLTSRVPQLTERSKEALKTRAGMETLFKLMSESDMPDGRRYVVPWKYWKRGFWNGNRRGLDEIWANLDSKFYESRT</sequence>
<evidence type="ECO:0008006" key="11">
    <source>
        <dbReference type="Google" id="ProtNLM"/>
    </source>
</evidence>
<evidence type="ECO:0000259" key="7">
    <source>
        <dbReference type="Pfam" id="PF00082"/>
    </source>
</evidence>
<evidence type="ECO:0000256" key="1">
    <source>
        <dbReference type="ARBA" id="ARBA00011073"/>
    </source>
</evidence>
<dbReference type="Pfam" id="PF00082">
    <property type="entry name" value="Peptidase_S8"/>
    <property type="match status" value="1"/>
</dbReference>
<dbReference type="InterPro" id="IPR050131">
    <property type="entry name" value="Peptidase_S8_subtilisin-like"/>
</dbReference>
<comment type="caution">
    <text evidence="5">Lacks conserved residue(s) required for the propagation of feature annotation.</text>
</comment>
<proteinExistence type="inferred from homology"/>
<comment type="similarity">
    <text evidence="1 5">Belongs to the peptidase S8 family.</text>
</comment>
<feature type="region of interest" description="Disordered" evidence="6">
    <location>
        <begin position="152"/>
        <end position="171"/>
    </location>
</feature>
<evidence type="ECO:0000256" key="3">
    <source>
        <dbReference type="ARBA" id="ARBA00022801"/>
    </source>
</evidence>
<evidence type="ECO:0000256" key="6">
    <source>
        <dbReference type="SAM" id="MobiDB-lite"/>
    </source>
</evidence>
<gene>
    <name evidence="9" type="ORF">CPLU01_10763</name>
</gene>
<accession>A0A8H6K4Y2</accession>
<name>A0A8H6K4Y2_9PEZI</name>
<protein>
    <recommendedName>
        <fullName evidence="11">Peptidase S8/S53 domain-containing protein</fullName>
    </recommendedName>
</protein>
<dbReference type="GO" id="GO:0004252">
    <property type="term" value="F:serine-type endopeptidase activity"/>
    <property type="evidence" value="ECO:0007669"/>
    <property type="project" value="InterPro"/>
</dbReference>
<dbReference type="CDD" id="cd00306">
    <property type="entry name" value="Peptidases_S8_S53"/>
    <property type="match status" value="1"/>
</dbReference>
<feature type="domain" description="DUF7580" evidence="8">
    <location>
        <begin position="175"/>
        <end position="359"/>
    </location>
</feature>
<dbReference type="PANTHER" id="PTHR43806">
    <property type="entry name" value="PEPTIDASE S8"/>
    <property type="match status" value="1"/>
</dbReference>
<dbReference type="SUPFAM" id="SSF52743">
    <property type="entry name" value="Subtilisin-like"/>
    <property type="match status" value="1"/>
</dbReference>
<evidence type="ECO:0000259" key="8">
    <source>
        <dbReference type="Pfam" id="PF24476"/>
    </source>
</evidence>
<evidence type="ECO:0000256" key="2">
    <source>
        <dbReference type="ARBA" id="ARBA00022670"/>
    </source>
</evidence>
<dbReference type="InterPro" id="IPR000209">
    <property type="entry name" value="Peptidase_S8/S53_dom"/>
</dbReference>
<dbReference type="PRINTS" id="PR00723">
    <property type="entry name" value="SUBTILISIN"/>
</dbReference>
<feature type="compositionally biased region" description="Polar residues" evidence="6">
    <location>
        <begin position="154"/>
        <end position="171"/>
    </location>
</feature>
<reference evidence="9" key="1">
    <citation type="journal article" date="2020" name="Phytopathology">
        <title>Genome Sequence Resources of Colletotrichum truncatum, C. plurivorum, C. musicola, and C. sojae: Four Species Pathogenic to Soybean (Glycine max).</title>
        <authorList>
            <person name="Rogerio F."/>
            <person name="Boufleur T.R."/>
            <person name="Ciampi-Guillardi M."/>
            <person name="Sukno S.A."/>
            <person name="Thon M.R."/>
            <person name="Massola Junior N.S."/>
            <person name="Baroncelli R."/>
        </authorList>
    </citation>
    <scope>NUCLEOTIDE SEQUENCE</scope>
    <source>
        <strain evidence="9">LFN00145</strain>
    </source>
</reference>
<keyword evidence="3" id="KW-0378">Hydrolase</keyword>
<evidence type="ECO:0000313" key="10">
    <source>
        <dbReference type="Proteomes" id="UP000654918"/>
    </source>
</evidence>
<keyword evidence="4" id="KW-0720">Serine protease</keyword>
<comment type="caution">
    <text evidence="9">The sequence shown here is derived from an EMBL/GenBank/DDBJ whole genome shotgun (WGS) entry which is preliminary data.</text>
</comment>
<evidence type="ECO:0000256" key="4">
    <source>
        <dbReference type="ARBA" id="ARBA00022825"/>
    </source>
</evidence>
<dbReference type="PROSITE" id="PS51892">
    <property type="entry name" value="SUBTILASE"/>
    <property type="match status" value="1"/>
</dbReference>
<feature type="domain" description="Peptidase S8/S53" evidence="7">
    <location>
        <begin position="433"/>
        <end position="664"/>
    </location>
</feature>
<dbReference type="InterPro" id="IPR015500">
    <property type="entry name" value="Peptidase_S8_subtilisin-rel"/>
</dbReference>
<dbReference type="Proteomes" id="UP000654918">
    <property type="component" value="Unassembled WGS sequence"/>
</dbReference>
<dbReference type="EMBL" id="WIGO01000190">
    <property type="protein sequence ID" value="KAF6824565.1"/>
    <property type="molecule type" value="Genomic_DNA"/>
</dbReference>
<organism evidence="9 10">
    <name type="scientific">Colletotrichum plurivorum</name>
    <dbReference type="NCBI Taxonomy" id="2175906"/>
    <lineage>
        <taxon>Eukaryota</taxon>
        <taxon>Fungi</taxon>
        <taxon>Dikarya</taxon>
        <taxon>Ascomycota</taxon>
        <taxon>Pezizomycotina</taxon>
        <taxon>Sordariomycetes</taxon>
        <taxon>Hypocreomycetidae</taxon>
        <taxon>Glomerellales</taxon>
        <taxon>Glomerellaceae</taxon>
        <taxon>Colletotrichum</taxon>
        <taxon>Colletotrichum orchidearum species complex</taxon>
    </lineage>
</organism>
<dbReference type="GO" id="GO:0006508">
    <property type="term" value="P:proteolysis"/>
    <property type="evidence" value="ECO:0007669"/>
    <property type="project" value="UniProtKB-KW"/>
</dbReference>
<dbReference type="InterPro" id="IPR036852">
    <property type="entry name" value="Peptidase_S8/S53_dom_sf"/>
</dbReference>
<dbReference type="AlphaFoldDB" id="A0A8H6K4Y2"/>
<dbReference type="InterPro" id="IPR056002">
    <property type="entry name" value="DUF7580"/>
</dbReference>
<evidence type="ECO:0000256" key="5">
    <source>
        <dbReference type="PROSITE-ProRule" id="PRU01240"/>
    </source>
</evidence>
<keyword evidence="2" id="KW-0645">Protease</keyword>
<dbReference type="Gene3D" id="3.40.50.200">
    <property type="entry name" value="Peptidase S8/S53 domain"/>
    <property type="match status" value="1"/>
</dbReference>
<dbReference type="Pfam" id="PF24476">
    <property type="entry name" value="DUF7580"/>
    <property type="match status" value="1"/>
</dbReference>
<dbReference type="PANTHER" id="PTHR43806:SF11">
    <property type="entry name" value="CEREVISIN-RELATED"/>
    <property type="match status" value="1"/>
</dbReference>
<keyword evidence="10" id="KW-1185">Reference proteome</keyword>